<comment type="cofactor">
    <cofactor evidence="1">
        <name>NAD(+)</name>
        <dbReference type="ChEBI" id="CHEBI:57540"/>
    </cofactor>
</comment>
<dbReference type="GO" id="GO:0009073">
    <property type="term" value="P:aromatic amino acid family biosynthetic process"/>
    <property type="evidence" value="ECO:0007669"/>
    <property type="project" value="UniProtKB-KW"/>
</dbReference>
<accession>A0A381T3F8</accession>
<feature type="non-terminal residue" evidence="10">
    <location>
        <position position="1"/>
    </location>
</feature>
<keyword evidence="4" id="KW-0479">Metal-binding</keyword>
<dbReference type="InterPro" id="IPR050071">
    <property type="entry name" value="Dehydroquinate_synthase"/>
</dbReference>
<dbReference type="InterPro" id="IPR030960">
    <property type="entry name" value="DHQS/DOIS_N"/>
</dbReference>
<dbReference type="CDD" id="cd08195">
    <property type="entry name" value="DHQS"/>
    <property type="match status" value="1"/>
</dbReference>
<evidence type="ECO:0000256" key="5">
    <source>
        <dbReference type="ARBA" id="ARBA00023027"/>
    </source>
</evidence>
<feature type="domain" description="3-dehydroquinate synthase N-terminal" evidence="8">
    <location>
        <begin position="1"/>
        <end position="67"/>
    </location>
</feature>
<evidence type="ECO:0000256" key="2">
    <source>
        <dbReference type="ARBA" id="ARBA00005412"/>
    </source>
</evidence>
<dbReference type="GO" id="GO:0008652">
    <property type="term" value="P:amino acid biosynthetic process"/>
    <property type="evidence" value="ECO:0007669"/>
    <property type="project" value="UniProtKB-KW"/>
</dbReference>
<dbReference type="EMBL" id="UINC01003893">
    <property type="protein sequence ID" value="SVA10118.1"/>
    <property type="molecule type" value="Genomic_DNA"/>
</dbReference>
<organism evidence="10">
    <name type="scientific">marine metagenome</name>
    <dbReference type="NCBI Taxonomy" id="408172"/>
    <lineage>
        <taxon>unclassified sequences</taxon>
        <taxon>metagenomes</taxon>
        <taxon>ecological metagenomes</taxon>
    </lineage>
</organism>
<dbReference type="SUPFAM" id="SSF56796">
    <property type="entry name" value="Dehydroquinate synthase-like"/>
    <property type="match status" value="1"/>
</dbReference>
<evidence type="ECO:0000256" key="6">
    <source>
        <dbReference type="ARBA" id="ARBA00023141"/>
    </source>
</evidence>
<evidence type="ECO:0000256" key="7">
    <source>
        <dbReference type="ARBA" id="ARBA00023239"/>
    </source>
</evidence>
<evidence type="ECO:0000256" key="1">
    <source>
        <dbReference type="ARBA" id="ARBA00001911"/>
    </source>
</evidence>
<keyword evidence="5" id="KW-0520">NAD</keyword>
<keyword evidence="7" id="KW-0456">Lyase</keyword>
<dbReference type="Gene3D" id="3.40.50.1970">
    <property type="match status" value="1"/>
</dbReference>
<evidence type="ECO:0000256" key="3">
    <source>
        <dbReference type="ARBA" id="ARBA00022605"/>
    </source>
</evidence>
<reference evidence="10" key="1">
    <citation type="submission" date="2018-05" db="EMBL/GenBank/DDBJ databases">
        <authorList>
            <person name="Lanie J.A."/>
            <person name="Ng W.-L."/>
            <person name="Kazmierczak K.M."/>
            <person name="Andrzejewski T.M."/>
            <person name="Davidsen T.M."/>
            <person name="Wayne K.J."/>
            <person name="Tettelin H."/>
            <person name="Glass J.I."/>
            <person name="Rusch D."/>
            <person name="Podicherti R."/>
            <person name="Tsui H.-C.T."/>
            <person name="Winkler M.E."/>
        </authorList>
    </citation>
    <scope>NUCLEOTIDE SEQUENCE</scope>
</reference>
<dbReference type="FunFam" id="1.20.1090.10:FF:000002">
    <property type="entry name" value="3-dehydroquinate synthase"/>
    <property type="match status" value="1"/>
</dbReference>
<keyword evidence="3" id="KW-0028">Amino-acid biosynthesis</keyword>
<proteinExistence type="inferred from homology"/>
<dbReference type="InterPro" id="IPR056179">
    <property type="entry name" value="DHQS_C"/>
</dbReference>
<evidence type="ECO:0000256" key="4">
    <source>
        <dbReference type="ARBA" id="ARBA00022723"/>
    </source>
</evidence>
<dbReference type="AlphaFoldDB" id="A0A381T3F8"/>
<evidence type="ECO:0000313" key="10">
    <source>
        <dbReference type="EMBL" id="SVA10118.1"/>
    </source>
</evidence>
<keyword evidence="6" id="KW-0057">Aromatic amino acid biosynthesis</keyword>
<dbReference type="GO" id="GO:0046872">
    <property type="term" value="F:metal ion binding"/>
    <property type="evidence" value="ECO:0007669"/>
    <property type="project" value="UniProtKB-KW"/>
</dbReference>
<evidence type="ECO:0000259" key="9">
    <source>
        <dbReference type="Pfam" id="PF24621"/>
    </source>
</evidence>
<feature type="domain" description="3-dehydroquinate synthase C-terminal" evidence="9">
    <location>
        <begin position="69"/>
        <end position="213"/>
    </location>
</feature>
<protein>
    <submittedName>
        <fullName evidence="10">Uncharacterized protein</fullName>
    </submittedName>
</protein>
<name>A0A381T3F8_9ZZZZ</name>
<dbReference type="Pfam" id="PF01761">
    <property type="entry name" value="DHQ_synthase"/>
    <property type="match status" value="1"/>
</dbReference>
<gene>
    <name evidence="10" type="ORF">METZ01_LOCUS62972</name>
</gene>
<dbReference type="Gene3D" id="1.20.1090.10">
    <property type="entry name" value="Dehydroquinate synthase-like - alpha domain"/>
    <property type="match status" value="1"/>
</dbReference>
<evidence type="ECO:0000259" key="8">
    <source>
        <dbReference type="Pfam" id="PF01761"/>
    </source>
</evidence>
<sequence>FVAACYHRGVEFLQVPTTLLAQVDSAVGGKTGINHALGKNMIGAFHQPRCVVADIDTLATLESRQVSAGIAEVLKYALIRDASFFAWLSEHMSALLACDRDTLTEAIIACCRIKAELVAADERETGDRALLNLGHTFGHAIETAAGYGEWLHGEAVAVGMVLAAEMSQRLGWLESHEVDQMRELLVRANLPVDPPPDMIAEDFLSHMKRDKKVSDGRIRLVLLESIGRAKLVSDYPDSVLHEVLNRR</sequence>
<comment type="similarity">
    <text evidence="2">Belongs to the sugar phosphate cyclases superfamily. Dehydroquinate synthase family.</text>
</comment>
<dbReference type="GO" id="GO:0003856">
    <property type="term" value="F:3-dehydroquinate synthase activity"/>
    <property type="evidence" value="ECO:0007669"/>
    <property type="project" value="TreeGrafter"/>
</dbReference>
<dbReference type="PANTHER" id="PTHR43622:SF7">
    <property type="entry name" value="3-DEHYDROQUINATE SYNTHASE, CHLOROPLASTIC"/>
    <property type="match status" value="1"/>
</dbReference>
<dbReference type="Pfam" id="PF24621">
    <property type="entry name" value="DHQS_C"/>
    <property type="match status" value="1"/>
</dbReference>
<dbReference type="PANTHER" id="PTHR43622">
    <property type="entry name" value="3-DEHYDROQUINATE SYNTHASE"/>
    <property type="match status" value="1"/>
</dbReference>